<comment type="caution">
    <text evidence="3">The sequence shown here is derived from an EMBL/GenBank/DDBJ whole genome shotgun (WGS) entry which is preliminary data.</text>
</comment>
<proteinExistence type="predicted"/>
<organism evidence="3 4">
    <name type="scientific">Phytohabitans rumicis</name>
    <dbReference type="NCBI Taxonomy" id="1076125"/>
    <lineage>
        <taxon>Bacteria</taxon>
        <taxon>Bacillati</taxon>
        <taxon>Actinomycetota</taxon>
        <taxon>Actinomycetes</taxon>
        <taxon>Micromonosporales</taxon>
        <taxon>Micromonosporaceae</taxon>
    </lineage>
</organism>
<keyword evidence="1" id="KW-0732">Signal</keyword>
<dbReference type="AlphaFoldDB" id="A0A6V8LB12"/>
<feature type="domain" description="Ricin B lectin" evidence="2">
    <location>
        <begin position="42"/>
        <end position="173"/>
    </location>
</feature>
<name>A0A6V8LB12_9ACTN</name>
<reference evidence="3 4" key="2">
    <citation type="submission" date="2020-03" db="EMBL/GenBank/DDBJ databases">
        <authorList>
            <person name="Ichikawa N."/>
            <person name="Kimura A."/>
            <person name="Kitahashi Y."/>
            <person name="Uohara A."/>
        </authorList>
    </citation>
    <scope>NUCLEOTIDE SEQUENCE [LARGE SCALE GENOMIC DNA]</scope>
    <source>
        <strain evidence="3 4">NBRC 108638</strain>
    </source>
</reference>
<gene>
    <name evidence="3" type="ORF">Prum_071860</name>
</gene>
<evidence type="ECO:0000313" key="3">
    <source>
        <dbReference type="EMBL" id="GFJ93544.1"/>
    </source>
</evidence>
<dbReference type="PROSITE" id="PS50231">
    <property type="entry name" value="RICIN_B_LECTIN"/>
    <property type="match status" value="1"/>
</dbReference>
<dbReference type="Gene3D" id="2.80.10.50">
    <property type="match status" value="3"/>
</dbReference>
<dbReference type="InterPro" id="IPR035992">
    <property type="entry name" value="Ricin_B-like_lectins"/>
</dbReference>
<dbReference type="CDD" id="cd00161">
    <property type="entry name" value="beta-trefoil_Ricin-like"/>
    <property type="match status" value="1"/>
</dbReference>
<sequence>MKMIPVRVHRLLALVLIAVTASTLLNAAPAGAAIAYFQLAAFNGMIGGVDKCASVGGASLANGAPLVSWSCVGGAHQTWRWTGNDEIINSNSGKCLAIGSASKDAGARAIQWTCNGGREQKWVKTSAGAGEGWILRNLNSGYVLSVSGDSDANGTWIVQWGYSGSDGQKWEERHI</sequence>
<feature type="signal peptide" evidence="1">
    <location>
        <begin position="1"/>
        <end position="27"/>
    </location>
</feature>
<accession>A0A6V8LB12</accession>
<keyword evidence="4" id="KW-1185">Reference proteome</keyword>
<dbReference type="SMART" id="SM00458">
    <property type="entry name" value="RICIN"/>
    <property type="match status" value="1"/>
</dbReference>
<reference evidence="3 4" key="1">
    <citation type="submission" date="2020-03" db="EMBL/GenBank/DDBJ databases">
        <title>Whole genome shotgun sequence of Phytohabitans rumicis NBRC 108638.</title>
        <authorList>
            <person name="Komaki H."/>
            <person name="Tamura T."/>
        </authorList>
    </citation>
    <scope>NUCLEOTIDE SEQUENCE [LARGE SCALE GENOMIC DNA]</scope>
    <source>
        <strain evidence="3 4">NBRC 108638</strain>
    </source>
</reference>
<dbReference type="InterPro" id="IPR000772">
    <property type="entry name" value="Ricin_B_lectin"/>
</dbReference>
<dbReference type="Pfam" id="PF00652">
    <property type="entry name" value="Ricin_B_lectin"/>
    <property type="match status" value="1"/>
</dbReference>
<evidence type="ECO:0000256" key="1">
    <source>
        <dbReference type="SAM" id="SignalP"/>
    </source>
</evidence>
<dbReference type="Proteomes" id="UP000482960">
    <property type="component" value="Unassembled WGS sequence"/>
</dbReference>
<dbReference type="EMBL" id="BLPG01000001">
    <property type="protein sequence ID" value="GFJ93544.1"/>
    <property type="molecule type" value="Genomic_DNA"/>
</dbReference>
<protein>
    <recommendedName>
        <fullName evidence="2">Ricin B lectin domain-containing protein</fullName>
    </recommendedName>
</protein>
<feature type="chain" id="PRO_5038634512" description="Ricin B lectin domain-containing protein" evidence="1">
    <location>
        <begin position="28"/>
        <end position="175"/>
    </location>
</feature>
<evidence type="ECO:0000259" key="2">
    <source>
        <dbReference type="SMART" id="SM00458"/>
    </source>
</evidence>
<evidence type="ECO:0000313" key="4">
    <source>
        <dbReference type="Proteomes" id="UP000482960"/>
    </source>
</evidence>
<dbReference type="SUPFAM" id="SSF50370">
    <property type="entry name" value="Ricin B-like lectins"/>
    <property type="match status" value="1"/>
</dbReference>